<accession>E8LW37</accession>
<protein>
    <submittedName>
        <fullName evidence="1">Uncharacterized protein</fullName>
    </submittedName>
</protein>
<dbReference type="EMBL" id="AEVS01000075">
    <property type="protein sequence ID" value="EGA65091.1"/>
    <property type="molecule type" value="Genomic_DNA"/>
</dbReference>
<dbReference type="STRING" id="945543.VIBR0546_09102"/>
<name>E8LW37_9VIBR</name>
<dbReference type="Proteomes" id="UP000004371">
    <property type="component" value="Unassembled WGS sequence"/>
</dbReference>
<comment type="caution">
    <text evidence="1">The sequence shown here is derived from an EMBL/GenBank/DDBJ whole genome shotgun (WGS) entry which is preliminary data.</text>
</comment>
<evidence type="ECO:0000313" key="1">
    <source>
        <dbReference type="EMBL" id="EGA65091.1"/>
    </source>
</evidence>
<gene>
    <name evidence="1" type="ORF">VIBR0546_09102</name>
</gene>
<evidence type="ECO:0000313" key="2">
    <source>
        <dbReference type="Proteomes" id="UP000004371"/>
    </source>
</evidence>
<dbReference type="RefSeq" id="WP_006880060.1">
    <property type="nucleotide sequence ID" value="NZ_AEVS01000075.1"/>
</dbReference>
<reference evidence="1 2" key="1">
    <citation type="journal article" date="2012" name="Int. J. Syst. Evol. Microbiol.">
        <title>Vibrio caribbeanicus sp. nov., isolated from the marine sponge Scleritoderma cyanea.</title>
        <authorList>
            <person name="Hoffmann M."/>
            <person name="Monday S.R."/>
            <person name="Allard M.W."/>
            <person name="Strain E.A."/>
            <person name="Whittaker P."/>
            <person name="Naum M."/>
            <person name="McCarthy P.J."/>
            <person name="Lopez J.V."/>
            <person name="Fischer M."/>
            <person name="Brown E.W."/>
        </authorList>
    </citation>
    <scope>NUCLEOTIDE SEQUENCE [LARGE SCALE GENOMIC DNA]</scope>
    <source>
        <strain evidence="1 2">LMG 20546</strain>
    </source>
</reference>
<organism evidence="1 2">
    <name type="scientific">Vibrio brasiliensis LMG 20546</name>
    <dbReference type="NCBI Taxonomy" id="945543"/>
    <lineage>
        <taxon>Bacteria</taxon>
        <taxon>Pseudomonadati</taxon>
        <taxon>Pseudomonadota</taxon>
        <taxon>Gammaproteobacteria</taxon>
        <taxon>Vibrionales</taxon>
        <taxon>Vibrionaceae</taxon>
        <taxon>Vibrio</taxon>
        <taxon>Vibrio oreintalis group</taxon>
    </lineage>
</organism>
<sequence length="86" mass="9261">MNLNQITTRHKELETNIQQAFESLKGKGSFNPMSLMKLVSGGDLNLGALGLPENLFEELAEYQALSATLRGVAEKVAAKMGESAHA</sequence>
<dbReference type="OrthoDB" id="5879641at2"/>
<keyword evidence="2" id="KW-1185">Reference proteome</keyword>
<proteinExistence type="predicted"/>
<dbReference type="AlphaFoldDB" id="E8LW37"/>